<reference evidence="3 4" key="1">
    <citation type="submission" date="2013-09" db="EMBL/GenBank/DDBJ databases">
        <title>Whole genome shotgun sequence of Novosphingobium tardaugens NBRC 16725.</title>
        <authorList>
            <person name="Isaki S."/>
            <person name="Hosoyama A."/>
            <person name="Tsuchikane K."/>
            <person name="Katsumata H."/>
            <person name="Ando Y."/>
            <person name="Yamazaki S."/>
            <person name="Fujita N."/>
        </authorList>
    </citation>
    <scope>NUCLEOTIDE SEQUENCE [LARGE SCALE GENOMIC DNA]</scope>
    <source>
        <strain evidence="3 4">NBRC 16725</strain>
    </source>
</reference>
<keyword evidence="1" id="KW-1133">Transmembrane helix</keyword>
<keyword evidence="1" id="KW-0472">Membrane</keyword>
<evidence type="ECO:0000256" key="1">
    <source>
        <dbReference type="SAM" id="Phobius"/>
    </source>
</evidence>
<dbReference type="EMBL" id="BASZ01000014">
    <property type="protein sequence ID" value="GAD51011.1"/>
    <property type="molecule type" value="Genomic_DNA"/>
</dbReference>
<dbReference type="RefSeq" id="WP_021691829.1">
    <property type="nucleotide sequence ID" value="NZ_BASZ01000014.1"/>
</dbReference>
<dbReference type="Gene3D" id="2.60.120.1440">
    <property type="match status" value="1"/>
</dbReference>
<dbReference type="Pfam" id="PF04773">
    <property type="entry name" value="FecR"/>
    <property type="match status" value="1"/>
</dbReference>
<dbReference type="PANTHER" id="PTHR30273">
    <property type="entry name" value="PERIPLASMIC SIGNAL SENSOR AND SIGMA FACTOR ACTIVATOR FECR-RELATED"/>
    <property type="match status" value="1"/>
</dbReference>
<evidence type="ECO:0000259" key="2">
    <source>
        <dbReference type="Pfam" id="PF04773"/>
    </source>
</evidence>
<evidence type="ECO:0000313" key="3">
    <source>
        <dbReference type="EMBL" id="GAD51011.1"/>
    </source>
</evidence>
<sequence>MTDLRTGSIDQVWNALGELRDSVTVAEARAYADAEAERIQRQRKFWRRLLPLSVGGGLALATACAAVFVMTNQTVPASQPILYSTKVGEIRQEKLADGSVIVLDTNTRIEVAFTANKRQLTLLSGQGHFDVAHNPQRPFVVSFGKNSVTAVGTSFDIAAFPGVNAVTLLTGRVIVAVKPGNSVPTREVVLNPGQQVSIAGNGQFSRPRKVDTGAISAWQQGQLDLSDMPVSDALMLMNRYSTRKIVVKDPDVLNNKISGIFQAGDTQSAVDALNTYFGLTIKEQTENEIIIGR</sequence>
<keyword evidence="1" id="KW-0812">Transmembrane</keyword>
<feature type="transmembrane region" description="Helical" evidence="1">
    <location>
        <begin position="49"/>
        <end position="70"/>
    </location>
</feature>
<dbReference type="PANTHER" id="PTHR30273:SF2">
    <property type="entry name" value="PROTEIN FECR"/>
    <property type="match status" value="1"/>
</dbReference>
<keyword evidence="4" id="KW-1185">Reference proteome</keyword>
<feature type="domain" description="FecR protein" evidence="2">
    <location>
        <begin position="83"/>
        <end position="173"/>
    </location>
</feature>
<dbReference type="InterPro" id="IPR012373">
    <property type="entry name" value="Ferrdict_sens_TM"/>
</dbReference>
<dbReference type="InterPro" id="IPR006860">
    <property type="entry name" value="FecR"/>
</dbReference>
<dbReference type="AlphaFoldDB" id="U2YBU9"/>
<protein>
    <submittedName>
        <fullName evidence="3">Putative anti-sigma factor</fullName>
    </submittedName>
</protein>
<dbReference type="Proteomes" id="UP000016568">
    <property type="component" value="Unassembled WGS sequence"/>
</dbReference>
<accession>U2YBU9</accession>
<dbReference type="eggNOG" id="COG3712">
    <property type="taxonomic scope" value="Bacteria"/>
</dbReference>
<gene>
    <name evidence="3" type="ORF">NT2_14_00150</name>
</gene>
<proteinExistence type="predicted"/>
<organism evidence="3 4">
    <name type="scientific">Caenibius tardaugens NBRC 16725</name>
    <dbReference type="NCBI Taxonomy" id="1219035"/>
    <lineage>
        <taxon>Bacteria</taxon>
        <taxon>Pseudomonadati</taxon>
        <taxon>Pseudomonadota</taxon>
        <taxon>Alphaproteobacteria</taxon>
        <taxon>Sphingomonadales</taxon>
        <taxon>Erythrobacteraceae</taxon>
        <taxon>Caenibius</taxon>
    </lineage>
</organism>
<name>U2YBU9_9SPHN</name>
<comment type="caution">
    <text evidence="3">The sequence shown here is derived from an EMBL/GenBank/DDBJ whole genome shotgun (WGS) entry which is preliminary data.</text>
</comment>
<dbReference type="PIRSF" id="PIRSF018266">
    <property type="entry name" value="FecR"/>
    <property type="match status" value="1"/>
</dbReference>
<dbReference type="Gene3D" id="3.55.50.30">
    <property type="match status" value="1"/>
</dbReference>
<evidence type="ECO:0000313" key="4">
    <source>
        <dbReference type="Proteomes" id="UP000016568"/>
    </source>
</evidence>
<dbReference type="GO" id="GO:0016989">
    <property type="term" value="F:sigma factor antagonist activity"/>
    <property type="evidence" value="ECO:0007669"/>
    <property type="project" value="TreeGrafter"/>
</dbReference>